<evidence type="ECO:0000256" key="1">
    <source>
        <dbReference type="ARBA" id="ARBA00022801"/>
    </source>
</evidence>
<keyword evidence="4" id="KW-1185">Reference proteome</keyword>
<dbReference type="GO" id="GO:0005737">
    <property type="term" value="C:cytoplasm"/>
    <property type="evidence" value="ECO:0007669"/>
    <property type="project" value="InterPro"/>
</dbReference>
<dbReference type="EMBL" id="DS989868">
    <property type="protein sequence ID" value="EDX72010.1"/>
    <property type="molecule type" value="Genomic_DNA"/>
</dbReference>
<accession>B4W1E3</accession>
<dbReference type="SUPFAM" id="SSF53254">
    <property type="entry name" value="Phosphoglycerate mutase-like"/>
    <property type="match status" value="1"/>
</dbReference>
<keyword evidence="1" id="KW-0378">Hydrolase</keyword>
<dbReference type="CDD" id="cd07067">
    <property type="entry name" value="HP_PGM_like"/>
    <property type="match status" value="1"/>
</dbReference>
<dbReference type="SMART" id="SM00855">
    <property type="entry name" value="PGAM"/>
    <property type="match status" value="1"/>
</dbReference>
<protein>
    <submittedName>
        <fullName evidence="3">Phosphohistidine phosphatase SixA</fullName>
    </submittedName>
</protein>
<dbReference type="InterPro" id="IPR013078">
    <property type="entry name" value="His_Pase_superF_clade-1"/>
</dbReference>
<dbReference type="Proteomes" id="UP000003835">
    <property type="component" value="Unassembled WGS sequence"/>
</dbReference>
<sequence>MYSWRTLQFEFLGKNKKRMTIKLYLIRHGIAADREDYANDEDRPLTNKGRKRTTKVAKQLRDRGLRFDHILTSPLVRAQETAAILQDVGLGEQLDEFPSLAPDGDIHTWVNWLQKWRQNRSRESCLALVGHQPDLGNWAELLVWGEAQEKLVLKKAGIIGLNLKETGVPLGQSELFLLTSPKWLI</sequence>
<dbReference type="GO" id="GO:0101006">
    <property type="term" value="F:protein histidine phosphatase activity"/>
    <property type="evidence" value="ECO:0007669"/>
    <property type="project" value="InterPro"/>
</dbReference>
<dbReference type="PANTHER" id="PTHR20935:SF0">
    <property type="entry name" value="SERINE_THREONINE-PROTEIN PHOSPHATASE PGAM5, MITOCHONDRIAL"/>
    <property type="match status" value="1"/>
</dbReference>
<evidence type="ECO:0000256" key="2">
    <source>
        <dbReference type="PIRSR" id="PIRSR613078-2"/>
    </source>
</evidence>
<dbReference type="InterPro" id="IPR051021">
    <property type="entry name" value="Mito_Ser/Thr_phosphatase"/>
</dbReference>
<dbReference type="NCBIfam" id="TIGR00249">
    <property type="entry name" value="sixA"/>
    <property type="match status" value="1"/>
</dbReference>
<dbReference type="PANTHER" id="PTHR20935">
    <property type="entry name" value="PHOSPHOGLYCERATE MUTASE-RELATED"/>
    <property type="match status" value="1"/>
</dbReference>
<organism evidence="3 4">
    <name type="scientific">Coleofasciculus chthonoplastes PCC 7420</name>
    <dbReference type="NCBI Taxonomy" id="118168"/>
    <lineage>
        <taxon>Bacteria</taxon>
        <taxon>Bacillati</taxon>
        <taxon>Cyanobacteriota</taxon>
        <taxon>Cyanophyceae</taxon>
        <taxon>Coleofasciculales</taxon>
        <taxon>Coleofasciculaceae</taxon>
        <taxon>Coleofasciculus</taxon>
    </lineage>
</organism>
<dbReference type="Pfam" id="PF00300">
    <property type="entry name" value="His_Phos_1"/>
    <property type="match status" value="1"/>
</dbReference>
<proteinExistence type="predicted"/>
<dbReference type="Gene3D" id="3.40.50.1240">
    <property type="entry name" value="Phosphoglycerate mutase-like"/>
    <property type="match status" value="1"/>
</dbReference>
<dbReference type="InterPro" id="IPR004449">
    <property type="entry name" value="SixA"/>
</dbReference>
<name>B4W1E3_9CYAN</name>
<reference evidence="3 4" key="1">
    <citation type="submission" date="2008-07" db="EMBL/GenBank/DDBJ databases">
        <authorList>
            <person name="Tandeau de Marsac N."/>
            <person name="Ferriera S."/>
            <person name="Johnson J."/>
            <person name="Kravitz S."/>
            <person name="Beeson K."/>
            <person name="Sutton G."/>
            <person name="Rogers Y.-H."/>
            <person name="Friedman R."/>
            <person name="Frazier M."/>
            <person name="Venter J.C."/>
        </authorList>
    </citation>
    <scope>NUCLEOTIDE SEQUENCE [LARGE SCALE GENOMIC DNA]</scope>
    <source>
        <strain evidence="3 4">PCC 7420</strain>
    </source>
</reference>
<dbReference type="InterPro" id="IPR029033">
    <property type="entry name" value="His_PPase_superfam"/>
</dbReference>
<dbReference type="eggNOG" id="COG2062">
    <property type="taxonomic scope" value="Bacteria"/>
</dbReference>
<dbReference type="STRING" id="118168.MC7420_5154"/>
<gene>
    <name evidence="3" type="ORF">MC7420_5154</name>
</gene>
<evidence type="ECO:0000313" key="3">
    <source>
        <dbReference type="EMBL" id="EDX72010.1"/>
    </source>
</evidence>
<feature type="binding site" evidence="2">
    <location>
        <position position="77"/>
    </location>
    <ligand>
        <name>substrate</name>
    </ligand>
</feature>
<dbReference type="AlphaFoldDB" id="B4W1E3"/>
<dbReference type="HOGENOM" id="CLU_084603_3_1_3"/>
<evidence type="ECO:0000313" key="4">
    <source>
        <dbReference type="Proteomes" id="UP000003835"/>
    </source>
</evidence>